<dbReference type="GO" id="GO:0003723">
    <property type="term" value="F:RNA binding"/>
    <property type="evidence" value="ECO:0007669"/>
    <property type="project" value="UniProtKB-UniRule"/>
</dbReference>
<keyword evidence="8 9" id="KW-0804">Transcription</keyword>
<dbReference type="GO" id="GO:0016787">
    <property type="term" value="F:hydrolase activity"/>
    <property type="evidence" value="ECO:0007669"/>
    <property type="project" value="UniProtKB-KW"/>
</dbReference>
<evidence type="ECO:0000256" key="10">
    <source>
        <dbReference type="NCBIfam" id="TIGR00767"/>
    </source>
</evidence>
<keyword evidence="7 9" id="KW-0805">Transcription regulation</keyword>
<evidence type="ECO:0000313" key="15">
    <source>
        <dbReference type="Proteomes" id="UP000272490"/>
    </source>
</evidence>
<feature type="compositionally biased region" description="Low complexity" evidence="12">
    <location>
        <begin position="101"/>
        <end position="111"/>
    </location>
</feature>
<dbReference type="Pfam" id="PF00006">
    <property type="entry name" value="ATP-synt_ab"/>
    <property type="match status" value="1"/>
</dbReference>
<dbReference type="InterPro" id="IPR004665">
    <property type="entry name" value="Term_rho"/>
</dbReference>
<evidence type="ECO:0000313" key="14">
    <source>
        <dbReference type="EMBL" id="RRJ25836.1"/>
    </source>
</evidence>
<proteinExistence type="inferred from homology"/>
<dbReference type="Gene3D" id="3.40.50.300">
    <property type="entry name" value="P-loop containing nucleotide triphosphate hydrolases"/>
    <property type="match status" value="1"/>
</dbReference>
<dbReference type="CDD" id="cd01128">
    <property type="entry name" value="rho_factor_C"/>
    <property type="match status" value="1"/>
</dbReference>
<dbReference type="GO" id="GO:0006353">
    <property type="term" value="P:DNA-templated transcription termination"/>
    <property type="evidence" value="ECO:0007669"/>
    <property type="project" value="UniProtKB-UniRule"/>
</dbReference>
<dbReference type="SMART" id="SM00357">
    <property type="entry name" value="CSP"/>
    <property type="match status" value="1"/>
</dbReference>
<evidence type="ECO:0000256" key="4">
    <source>
        <dbReference type="ARBA" id="ARBA00022806"/>
    </source>
</evidence>
<gene>
    <name evidence="9" type="primary">rho</name>
    <name evidence="14" type="ORF">EHV10_04655</name>
</gene>
<dbReference type="InterPro" id="IPR003593">
    <property type="entry name" value="AAA+_ATPase"/>
</dbReference>
<dbReference type="PANTHER" id="PTHR46425">
    <property type="entry name" value="TRANSCRIPTION TERMINATION FACTOR RHO"/>
    <property type="match status" value="1"/>
</dbReference>
<dbReference type="Proteomes" id="UP000272490">
    <property type="component" value="Unassembled WGS sequence"/>
</dbReference>
<evidence type="ECO:0000256" key="9">
    <source>
        <dbReference type="HAMAP-Rule" id="MF_01884"/>
    </source>
</evidence>
<organism evidence="14 15">
    <name type="scientific">Lachnoanaerobaculum gingivalis</name>
    <dbReference type="NCBI Taxonomy" id="2490855"/>
    <lineage>
        <taxon>Bacteria</taxon>
        <taxon>Bacillati</taxon>
        <taxon>Bacillota</taxon>
        <taxon>Clostridia</taxon>
        <taxon>Lachnospirales</taxon>
        <taxon>Lachnospiraceae</taxon>
        <taxon>Lachnoanaerobaculum</taxon>
    </lineage>
</organism>
<dbReference type="Gene3D" id="2.40.50.140">
    <property type="entry name" value="Nucleic acid-binding proteins"/>
    <property type="match status" value="1"/>
</dbReference>
<evidence type="ECO:0000256" key="7">
    <source>
        <dbReference type="ARBA" id="ARBA00023015"/>
    </source>
</evidence>
<keyword evidence="1 9" id="KW-0806">Transcription termination</keyword>
<evidence type="ECO:0000256" key="1">
    <source>
        <dbReference type="ARBA" id="ARBA00022472"/>
    </source>
</evidence>
<comment type="subunit">
    <text evidence="9">Homohexamer. The homohexamer assembles into an open ring structure.</text>
</comment>
<keyword evidence="2 9" id="KW-0547">Nucleotide-binding</keyword>
<feature type="compositionally biased region" description="Polar residues" evidence="12">
    <location>
        <begin position="71"/>
        <end position="100"/>
    </location>
</feature>
<evidence type="ECO:0000256" key="6">
    <source>
        <dbReference type="ARBA" id="ARBA00022884"/>
    </source>
</evidence>
<dbReference type="EC" id="3.6.4.-" evidence="9 10"/>
<dbReference type="NCBIfam" id="TIGR00767">
    <property type="entry name" value="rho"/>
    <property type="match status" value="1"/>
</dbReference>
<dbReference type="RefSeq" id="WP_128673652.1">
    <property type="nucleotide sequence ID" value="NZ_RRCO01000002.1"/>
</dbReference>
<dbReference type="InterPro" id="IPR012340">
    <property type="entry name" value="NA-bd_OB-fold"/>
</dbReference>
<keyword evidence="3 9" id="KW-0378">Hydrolase</keyword>
<keyword evidence="6 9" id="KW-0694">RNA-binding</keyword>
<protein>
    <recommendedName>
        <fullName evidence="9 10">Transcription termination factor Rho</fullName>
        <ecNumber evidence="9 10">3.6.4.-</ecNumber>
    </recommendedName>
    <alternativeName>
        <fullName evidence="9">ATP-dependent helicase Rho</fullName>
    </alternativeName>
</protein>
<sequence>MREKLQTLSLVQLKEIAKEQGFKGVSNLNKANIIELLVEFSENRSKEVSNSEGGSPEMTGKDNSYQRDGYTGQNYSGQSNYTGQNRSTYNSAQRSTSNQSRNNGYNNTYQNGQRYSQVNAQGNMSNYYQGQYNNQNQYVNQYHNQYPNQYPLQNQPGYRNEYYDNRFGAGFSRDYPTDIRDLDSGEIAEGILEVMPDGFGFIRCENFLPGDNDVYVSPAQIKKFRMKTGDVVSGIKKIKTATEKFAALLYINTVNSFPPETLETRPNFEDLTPIFPNSRIHLANDDSASKAMRIVDLLSPIGRGQRGMIVSQPKAGKTTLLKEIAKSITTNQKDMHLIILLIDERPEEVTDIKEAIVGDNVEVIYSTFDELPDRHKRVSEMVIERAKRLVEHGKDVMILLDSITRLARAYNLTIAPSGRTLSGGLDPAALHMPKRFFGTARNIREGGSLTILATALVDTGSRMDDVVFEEFKGTGNMELVLNRKLSEKRIFPAIDVLKSSTRRDDLLLSKEEAEVVSIIRKSTDLAKPEEVAERIIEEFNSTKNNEELVEDIIARGQLI</sequence>
<feature type="binding site" evidence="9">
    <location>
        <begin position="302"/>
        <end position="307"/>
    </location>
    <ligand>
        <name>ATP</name>
        <dbReference type="ChEBI" id="CHEBI:30616"/>
    </ligand>
</feature>
<evidence type="ECO:0000256" key="11">
    <source>
        <dbReference type="PROSITE-ProRule" id="PRU01203"/>
    </source>
</evidence>
<keyword evidence="5 9" id="KW-0067">ATP-binding</keyword>
<comment type="caution">
    <text evidence="14">The sequence shown here is derived from an EMBL/GenBank/DDBJ whole genome shotgun (WGS) entry which is preliminary data.</text>
</comment>
<dbReference type="InterPro" id="IPR041703">
    <property type="entry name" value="Rho_factor_ATP-bd"/>
</dbReference>
<evidence type="ECO:0000256" key="3">
    <source>
        <dbReference type="ARBA" id="ARBA00022801"/>
    </source>
</evidence>
<comment type="caution">
    <text evidence="9">Lacks conserved residue(s) required for the propagation of feature annotation.</text>
</comment>
<evidence type="ECO:0000256" key="5">
    <source>
        <dbReference type="ARBA" id="ARBA00022840"/>
    </source>
</evidence>
<evidence type="ECO:0000256" key="12">
    <source>
        <dbReference type="SAM" id="MobiDB-lite"/>
    </source>
</evidence>
<evidence type="ECO:0000259" key="13">
    <source>
        <dbReference type="PROSITE" id="PS51856"/>
    </source>
</evidence>
<keyword evidence="4 9" id="KW-0347">Helicase</keyword>
<dbReference type="OrthoDB" id="9805197at2"/>
<dbReference type="PROSITE" id="PS51856">
    <property type="entry name" value="RHO_RNA_BD"/>
    <property type="match status" value="1"/>
</dbReference>
<name>A0A3P3QX79_9FIRM</name>
<feature type="binding site" evidence="9">
    <location>
        <begin position="314"/>
        <end position="319"/>
    </location>
    <ligand>
        <name>ATP</name>
        <dbReference type="ChEBI" id="CHEBI:30616"/>
    </ligand>
</feature>
<evidence type="ECO:0000256" key="2">
    <source>
        <dbReference type="ARBA" id="ARBA00022741"/>
    </source>
</evidence>
<dbReference type="SUPFAM" id="SSF50249">
    <property type="entry name" value="Nucleic acid-binding proteins"/>
    <property type="match status" value="1"/>
</dbReference>
<dbReference type="InterPro" id="IPR011129">
    <property type="entry name" value="CSD"/>
</dbReference>
<dbReference type="HAMAP" id="MF_01884">
    <property type="entry name" value="Rho"/>
    <property type="match status" value="1"/>
</dbReference>
<accession>A0A3P3QX79</accession>
<dbReference type="SMART" id="SM00382">
    <property type="entry name" value="AAA"/>
    <property type="match status" value="1"/>
</dbReference>
<dbReference type="Pfam" id="PF07497">
    <property type="entry name" value="Rho_RNA_bind"/>
    <property type="match status" value="1"/>
</dbReference>
<dbReference type="GO" id="GO:0008186">
    <property type="term" value="F:ATP-dependent activity, acting on RNA"/>
    <property type="evidence" value="ECO:0007669"/>
    <property type="project" value="UniProtKB-UniRule"/>
</dbReference>
<comment type="similarity">
    <text evidence="9 11">Belongs to the Rho family.</text>
</comment>
<comment type="function">
    <text evidence="9">Facilitates transcription termination by a mechanism that involves Rho binding to the nascent RNA, activation of Rho's RNA-dependent ATPase activity, and release of the mRNA from the DNA template.</text>
</comment>
<dbReference type="NCBIfam" id="NF006886">
    <property type="entry name" value="PRK09376.1"/>
    <property type="match status" value="1"/>
</dbReference>
<dbReference type="SUPFAM" id="SSF52540">
    <property type="entry name" value="P-loop containing nucleoside triphosphate hydrolases"/>
    <property type="match status" value="1"/>
</dbReference>
<dbReference type="PANTHER" id="PTHR46425:SF1">
    <property type="entry name" value="TRANSCRIPTION TERMINATION FACTOR RHO"/>
    <property type="match status" value="1"/>
</dbReference>
<dbReference type="GO" id="GO:0005524">
    <property type="term" value="F:ATP binding"/>
    <property type="evidence" value="ECO:0007669"/>
    <property type="project" value="UniProtKB-UniRule"/>
</dbReference>
<dbReference type="EMBL" id="RRCO01000002">
    <property type="protein sequence ID" value="RRJ25836.1"/>
    <property type="molecule type" value="Genomic_DNA"/>
</dbReference>
<keyword evidence="15" id="KW-1185">Reference proteome</keyword>
<dbReference type="InterPro" id="IPR000194">
    <property type="entry name" value="ATPase_F1/V1/A1_a/bsu_nucl-bd"/>
</dbReference>
<dbReference type="AlphaFoldDB" id="A0A3P3QX79"/>
<dbReference type="GO" id="GO:0004386">
    <property type="term" value="F:helicase activity"/>
    <property type="evidence" value="ECO:0007669"/>
    <property type="project" value="UniProtKB-UniRule"/>
</dbReference>
<dbReference type="InterPro" id="IPR027417">
    <property type="entry name" value="P-loop_NTPase"/>
</dbReference>
<feature type="domain" description="Rho RNA-BD" evidence="13">
    <location>
        <begin position="185"/>
        <end position="258"/>
    </location>
</feature>
<reference evidence="14 15" key="1">
    <citation type="submission" date="2018-11" db="EMBL/GenBank/DDBJ databases">
        <title>Genome sequencing of Lachnoanaerobaculum sp. KCOM 2030 (= ChDC B114).</title>
        <authorList>
            <person name="Kook J.-K."/>
            <person name="Park S.-N."/>
            <person name="Lim Y.K."/>
        </authorList>
    </citation>
    <scope>NUCLEOTIDE SEQUENCE [LARGE SCALE GENOMIC DNA]</scope>
    <source>
        <strain evidence="14 15">KCOM 2030</strain>
    </source>
</reference>
<feature type="region of interest" description="Disordered" evidence="12">
    <location>
        <begin position="43"/>
        <end position="111"/>
    </location>
</feature>
<evidence type="ECO:0000256" key="8">
    <source>
        <dbReference type="ARBA" id="ARBA00023163"/>
    </source>
</evidence>
<feature type="binding site" evidence="9">
    <location>
        <position position="345"/>
    </location>
    <ligand>
        <name>ATP</name>
        <dbReference type="ChEBI" id="CHEBI:30616"/>
    </ligand>
</feature>
<dbReference type="InterPro" id="IPR011113">
    <property type="entry name" value="Rho_RNA-bd"/>
</dbReference>